<protein>
    <submittedName>
        <fullName evidence="1">Uncharacterized protein</fullName>
    </submittedName>
</protein>
<comment type="caution">
    <text evidence="1">The sequence shown here is derived from an EMBL/GenBank/DDBJ whole genome shotgun (WGS) entry which is preliminary data.</text>
</comment>
<evidence type="ECO:0000313" key="1">
    <source>
        <dbReference type="EMBL" id="GFR20509.1"/>
    </source>
</evidence>
<keyword evidence="2" id="KW-1185">Reference proteome</keyword>
<proteinExistence type="predicted"/>
<accession>A0A8X6IE94</accession>
<sequence length="108" mass="12093">MTTFTKSTGDMMTFILRSSSVDSLFQPTLSIFDLRPNGIKSFLFAPSVAFDMPPPSIPFIIYGILQQDLMSYSLMVLDFLRGQCQGLSPALLNFESLYRHISDNSALQ</sequence>
<gene>
    <name evidence="1" type="ORF">TNCT_941</name>
</gene>
<name>A0A8X6IE94_TRICU</name>
<evidence type="ECO:0000313" key="2">
    <source>
        <dbReference type="Proteomes" id="UP000887116"/>
    </source>
</evidence>
<organism evidence="1 2">
    <name type="scientific">Trichonephila clavata</name>
    <name type="common">Joro spider</name>
    <name type="synonym">Nephila clavata</name>
    <dbReference type="NCBI Taxonomy" id="2740835"/>
    <lineage>
        <taxon>Eukaryota</taxon>
        <taxon>Metazoa</taxon>
        <taxon>Ecdysozoa</taxon>
        <taxon>Arthropoda</taxon>
        <taxon>Chelicerata</taxon>
        <taxon>Arachnida</taxon>
        <taxon>Araneae</taxon>
        <taxon>Araneomorphae</taxon>
        <taxon>Entelegynae</taxon>
        <taxon>Araneoidea</taxon>
        <taxon>Nephilidae</taxon>
        <taxon>Trichonephila</taxon>
    </lineage>
</organism>
<dbReference type="Proteomes" id="UP000887116">
    <property type="component" value="Unassembled WGS sequence"/>
</dbReference>
<dbReference type="EMBL" id="BMAO01037836">
    <property type="protein sequence ID" value="GFR20509.1"/>
    <property type="molecule type" value="Genomic_DNA"/>
</dbReference>
<reference evidence="1" key="1">
    <citation type="submission" date="2020-07" db="EMBL/GenBank/DDBJ databases">
        <title>Multicomponent nature underlies the extraordinary mechanical properties of spider dragline silk.</title>
        <authorList>
            <person name="Kono N."/>
            <person name="Nakamura H."/>
            <person name="Mori M."/>
            <person name="Yoshida Y."/>
            <person name="Ohtoshi R."/>
            <person name="Malay A.D."/>
            <person name="Moran D.A.P."/>
            <person name="Tomita M."/>
            <person name="Numata K."/>
            <person name="Arakawa K."/>
        </authorList>
    </citation>
    <scope>NUCLEOTIDE SEQUENCE</scope>
</reference>
<dbReference type="AlphaFoldDB" id="A0A8X6IE94"/>